<evidence type="ECO:0000259" key="2">
    <source>
        <dbReference type="Pfam" id="PF01471"/>
    </source>
</evidence>
<dbReference type="RefSeq" id="WP_263721445.1">
    <property type="nucleotide sequence ID" value="NZ_JAOWLA010000007.1"/>
</dbReference>
<dbReference type="InterPro" id="IPR036366">
    <property type="entry name" value="PGBDSf"/>
</dbReference>
<dbReference type="Gene3D" id="2.40.10.120">
    <property type="match status" value="1"/>
</dbReference>
<name>A0ABT2Z1L5_9RHOB</name>
<keyword evidence="1" id="KW-0732">Signal</keyword>
<comment type="caution">
    <text evidence="3">The sequence shown here is derived from an EMBL/GenBank/DDBJ whole genome shotgun (WGS) entry which is preliminary data.</text>
</comment>
<gene>
    <name evidence="3" type="ORF">OE647_09270</name>
</gene>
<protein>
    <submittedName>
        <fullName evidence="3">Trypsin-like peptidase domain-containing protein</fullName>
    </submittedName>
</protein>
<dbReference type="InterPro" id="IPR002477">
    <property type="entry name" value="Peptidoglycan-bd-like"/>
</dbReference>
<accession>A0ABT2Z1L5</accession>
<dbReference type="SUPFAM" id="SSF50494">
    <property type="entry name" value="Trypsin-like serine proteases"/>
    <property type="match status" value="1"/>
</dbReference>
<sequence length="601" mass="63896">MRRALWFFVLVCSLLAGRVALSQEAWVQIEAHSTLLEAEERARAYGGAFPNVQGYAMSTGWYAVALGPYTAQEAGDALTRLKSDRLIPSDSYVTDGSRFRQRFWPVGATGAFGAPGIALADPADTATTTDPAAAPSEAPAVEAAAATPEPAAILPVEEPEETQAEAYASEARLDKEERMLLQTALKWAGHYPGAIDGAIGAGSRRSMGEWQAEAGYPVTGVLTTRQRAALIGAYQAELALFGFTTVNEIETGIEIDLPLGLVAFDRYDPPFARYAEKDGSGFQVLLISRPGDQNSLFALYDLMQTLTIVPIDGPREIGRNSFTISGMNGHVASYTQARLDGGLIKGFMLVWRPEDADRAGRVLETMKASFKPVGTQALDDSLGQPLSEPRADLIAGIEVRRPALSRSGFYLDAAGHVLTTTEAVKECTRVTLDGTHPADVVYSDPARGLAILKPREALSPMNHAGFRPDLPRFNSEVAVAGYSYGDALTQPVMTFGTLADIKGLDGETGVARLTLRALAGDAGGPVFDMSGAVVGMLLPREDKDGRVLPEDVGYALDAAEIAAALGQQGLAAVPTERSGAMAPEDLTRLAKGMTVLVSCWN</sequence>
<feature type="signal peptide" evidence="1">
    <location>
        <begin position="1"/>
        <end position="22"/>
    </location>
</feature>
<dbReference type="PANTHER" id="PTHR43019">
    <property type="entry name" value="SERINE ENDOPROTEASE DEGS"/>
    <property type="match status" value="1"/>
</dbReference>
<dbReference type="Pfam" id="PF01471">
    <property type="entry name" value="PG_binding_1"/>
    <property type="match status" value="1"/>
</dbReference>
<reference evidence="3 4" key="1">
    <citation type="submission" date="2022-10" db="EMBL/GenBank/DDBJ databases">
        <title>Defluviimonas sp. nov., isolated from ocean surface water.</title>
        <authorList>
            <person name="He W."/>
            <person name="Wang L."/>
            <person name="Zhang D.-F."/>
        </authorList>
    </citation>
    <scope>NUCLEOTIDE SEQUENCE [LARGE SCALE GENOMIC DNA]</scope>
    <source>
        <strain evidence="3 4">WL0075</strain>
    </source>
</reference>
<organism evidence="3 4">
    <name type="scientific">Albidovulum sediminicola</name>
    <dbReference type="NCBI Taxonomy" id="2984331"/>
    <lineage>
        <taxon>Bacteria</taxon>
        <taxon>Pseudomonadati</taxon>
        <taxon>Pseudomonadota</taxon>
        <taxon>Alphaproteobacteria</taxon>
        <taxon>Rhodobacterales</taxon>
        <taxon>Paracoccaceae</taxon>
        <taxon>Albidovulum</taxon>
    </lineage>
</organism>
<evidence type="ECO:0000313" key="3">
    <source>
        <dbReference type="EMBL" id="MCV2864925.1"/>
    </source>
</evidence>
<keyword evidence="4" id="KW-1185">Reference proteome</keyword>
<dbReference type="InterPro" id="IPR009003">
    <property type="entry name" value="Peptidase_S1_PA"/>
</dbReference>
<feature type="domain" description="Peptidoglycan binding-like" evidence="2">
    <location>
        <begin position="176"/>
        <end position="230"/>
    </location>
</feature>
<feature type="chain" id="PRO_5047372186" evidence="1">
    <location>
        <begin position="23"/>
        <end position="601"/>
    </location>
</feature>
<evidence type="ECO:0000313" key="4">
    <source>
        <dbReference type="Proteomes" id="UP001652503"/>
    </source>
</evidence>
<dbReference type="Pfam" id="PF13365">
    <property type="entry name" value="Trypsin_2"/>
    <property type="match status" value="1"/>
</dbReference>
<dbReference type="SUPFAM" id="SSF47090">
    <property type="entry name" value="PGBD-like"/>
    <property type="match status" value="1"/>
</dbReference>
<dbReference type="Gene3D" id="1.10.101.10">
    <property type="entry name" value="PGBD-like superfamily/PGBD"/>
    <property type="match status" value="1"/>
</dbReference>
<dbReference type="PANTHER" id="PTHR43019:SF23">
    <property type="entry name" value="PROTEASE DO-LIKE 5, CHLOROPLASTIC"/>
    <property type="match status" value="1"/>
</dbReference>
<proteinExistence type="predicted"/>
<dbReference type="EMBL" id="JAOWLA010000007">
    <property type="protein sequence ID" value="MCV2864925.1"/>
    <property type="molecule type" value="Genomic_DNA"/>
</dbReference>
<dbReference type="InterPro" id="IPR036365">
    <property type="entry name" value="PGBD-like_sf"/>
</dbReference>
<evidence type="ECO:0000256" key="1">
    <source>
        <dbReference type="SAM" id="SignalP"/>
    </source>
</evidence>
<dbReference type="Proteomes" id="UP001652503">
    <property type="component" value="Unassembled WGS sequence"/>
</dbReference>